<evidence type="ECO:0000256" key="4">
    <source>
        <dbReference type="ARBA" id="ARBA00022434"/>
    </source>
</evidence>
<keyword evidence="7" id="KW-0809">Transit peptide</keyword>
<keyword evidence="6" id="KW-0410">Iron transport</keyword>
<dbReference type="InterPro" id="IPR017789">
    <property type="entry name" value="Frataxin"/>
</dbReference>
<gene>
    <name evidence="14" type="ORF">LTR84_012308</name>
</gene>
<dbReference type="GO" id="GO:0008198">
    <property type="term" value="F:ferrous iron binding"/>
    <property type="evidence" value="ECO:0007669"/>
    <property type="project" value="TreeGrafter"/>
</dbReference>
<comment type="similarity">
    <text evidence="2">Belongs to the frataxin family.</text>
</comment>
<evidence type="ECO:0000256" key="8">
    <source>
        <dbReference type="ARBA" id="ARBA00023002"/>
    </source>
</evidence>
<dbReference type="GO" id="GO:0051537">
    <property type="term" value="F:2 iron, 2 sulfur cluster binding"/>
    <property type="evidence" value="ECO:0007669"/>
    <property type="project" value="TreeGrafter"/>
</dbReference>
<dbReference type="EMBL" id="JAVRRD010000007">
    <property type="protein sequence ID" value="KAK5056776.1"/>
    <property type="molecule type" value="Genomic_DNA"/>
</dbReference>
<keyword evidence="4" id="KW-0409">Iron storage</keyword>
<feature type="compositionally biased region" description="Low complexity" evidence="13">
    <location>
        <begin position="24"/>
        <end position="39"/>
    </location>
</feature>
<evidence type="ECO:0000256" key="6">
    <source>
        <dbReference type="ARBA" id="ARBA00022496"/>
    </source>
</evidence>
<dbReference type="Pfam" id="PF01491">
    <property type="entry name" value="Frataxin_Cyay"/>
    <property type="match status" value="1"/>
</dbReference>
<dbReference type="InterPro" id="IPR002908">
    <property type="entry name" value="Frataxin/CyaY"/>
</dbReference>
<keyword evidence="8" id="KW-0560">Oxidoreductase</keyword>
<evidence type="ECO:0000256" key="12">
    <source>
        <dbReference type="ARBA" id="ARBA00047990"/>
    </source>
</evidence>
<dbReference type="SMART" id="SM01219">
    <property type="entry name" value="Frataxin_Cyay"/>
    <property type="match status" value="1"/>
</dbReference>
<reference evidence="14 15" key="1">
    <citation type="submission" date="2023-08" db="EMBL/GenBank/DDBJ databases">
        <title>Black Yeasts Isolated from many extreme environments.</title>
        <authorList>
            <person name="Coleine C."/>
            <person name="Stajich J.E."/>
            <person name="Selbmann L."/>
        </authorList>
    </citation>
    <scope>NUCLEOTIDE SEQUENCE [LARGE SCALE GENOMIC DNA]</scope>
    <source>
        <strain evidence="14 15">CCFEE 5792</strain>
    </source>
</reference>
<evidence type="ECO:0000256" key="11">
    <source>
        <dbReference type="ARBA" id="ARBA00023128"/>
    </source>
</evidence>
<feature type="compositionally biased region" description="Low complexity" evidence="13">
    <location>
        <begin position="107"/>
        <end position="122"/>
    </location>
</feature>
<keyword evidence="10" id="KW-0406">Ion transport</keyword>
<dbReference type="PRINTS" id="PR00904">
    <property type="entry name" value="FRATAXIN"/>
</dbReference>
<keyword evidence="15" id="KW-1185">Reference proteome</keyword>
<evidence type="ECO:0000256" key="13">
    <source>
        <dbReference type="SAM" id="MobiDB-lite"/>
    </source>
</evidence>
<name>A0AAV9NGA0_9EURO</name>
<keyword evidence="5" id="KW-0813">Transport</keyword>
<dbReference type="InterPro" id="IPR036524">
    <property type="entry name" value="Frataxin/CyaY_sf"/>
</dbReference>
<dbReference type="EC" id="1.16.3.1" evidence="3"/>
<dbReference type="PANTHER" id="PTHR16821">
    <property type="entry name" value="FRATAXIN"/>
    <property type="match status" value="1"/>
</dbReference>
<dbReference type="AlphaFoldDB" id="A0AAV9NGA0"/>
<dbReference type="PROSITE" id="PS50810">
    <property type="entry name" value="FRATAXIN_2"/>
    <property type="match status" value="1"/>
</dbReference>
<sequence length="257" mass="27847">MKATRILSRASNTTANSSLCLGRSQPISNPSISTSTSLRLSSQKRSLYHRTALSASVRPFLSLSNPQRCHHHHQPQQQQQTRPISTTQRTLKGIQPDSADPAPPKTEPSTSSTASPIAASISDSEYHEIADEYLDTLVYAAEELSESSENGIDVEYSAGVLTIIHPTQGSYVINKQPPNKQIWLSSPVSGPKRYDWVVSGRDAAQHEKEGSVLLDDAEAAGDDGEGGKWIYIRDGSSLSELLKDEIGVIVKKQPGGD</sequence>
<comment type="subcellular location">
    <subcellularLocation>
        <location evidence="1">Mitochondrion</location>
    </subcellularLocation>
</comment>
<dbReference type="GO" id="GO:0008199">
    <property type="term" value="F:ferric iron binding"/>
    <property type="evidence" value="ECO:0007669"/>
    <property type="project" value="InterPro"/>
</dbReference>
<protein>
    <recommendedName>
        <fullName evidence="3">ferroxidase</fullName>
        <ecNumber evidence="3">1.16.3.1</ecNumber>
    </recommendedName>
</protein>
<dbReference type="InterPro" id="IPR020895">
    <property type="entry name" value="Frataxin_CS"/>
</dbReference>
<dbReference type="Proteomes" id="UP001358417">
    <property type="component" value="Unassembled WGS sequence"/>
</dbReference>
<accession>A0AAV9NGA0</accession>
<evidence type="ECO:0000256" key="2">
    <source>
        <dbReference type="ARBA" id="ARBA00008183"/>
    </source>
</evidence>
<evidence type="ECO:0000256" key="10">
    <source>
        <dbReference type="ARBA" id="ARBA00023065"/>
    </source>
</evidence>
<dbReference type="GeneID" id="89980455"/>
<dbReference type="RefSeq" id="XP_064708492.1">
    <property type="nucleotide sequence ID" value="XM_064855832.1"/>
</dbReference>
<comment type="caution">
    <text evidence="14">The sequence shown here is derived from an EMBL/GenBank/DDBJ whole genome shotgun (WGS) entry which is preliminary data.</text>
</comment>
<keyword evidence="9" id="KW-0408">Iron</keyword>
<dbReference type="PROSITE" id="PS01344">
    <property type="entry name" value="FRATAXIN_1"/>
    <property type="match status" value="1"/>
</dbReference>
<evidence type="ECO:0000256" key="3">
    <source>
        <dbReference type="ARBA" id="ARBA00013107"/>
    </source>
</evidence>
<comment type="catalytic activity">
    <reaction evidence="12">
        <text>4 Fe(2+) + O2 + 4 H(+) = 4 Fe(3+) + 2 H2O</text>
        <dbReference type="Rhea" id="RHEA:11148"/>
        <dbReference type="ChEBI" id="CHEBI:15377"/>
        <dbReference type="ChEBI" id="CHEBI:15378"/>
        <dbReference type="ChEBI" id="CHEBI:15379"/>
        <dbReference type="ChEBI" id="CHEBI:29033"/>
        <dbReference type="ChEBI" id="CHEBI:29034"/>
        <dbReference type="EC" id="1.16.3.1"/>
    </reaction>
</comment>
<dbReference type="NCBIfam" id="TIGR03422">
    <property type="entry name" value="mito_frataxin"/>
    <property type="match status" value="1"/>
</dbReference>
<keyword evidence="11" id="KW-0496">Mitochondrion</keyword>
<dbReference type="GO" id="GO:0005739">
    <property type="term" value="C:mitochondrion"/>
    <property type="evidence" value="ECO:0007669"/>
    <property type="project" value="UniProtKB-SubCell"/>
</dbReference>
<dbReference type="GO" id="GO:0006879">
    <property type="term" value="P:intracellular iron ion homeostasis"/>
    <property type="evidence" value="ECO:0007669"/>
    <property type="project" value="UniProtKB-KW"/>
</dbReference>
<evidence type="ECO:0000313" key="14">
    <source>
        <dbReference type="EMBL" id="KAK5056776.1"/>
    </source>
</evidence>
<feature type="region of interest" description="Disordered" evidence="13">
    <location>
        <begin position="66"/>
        <end position="122"/>
    </location>
</feature>
<dbReference type="GO" id="GO:0034986">
    <property type="term" value="F:iron chaperone activity"/>
    <property type="evidence" value="ECO:0007669"/>
    <property type="project" value="TreeGrafter"/>
</dbReference>
<evidence type="ECO:0000256" key="1">
    <source>
        <dbReference type="ARBA" id="ARBA00004173"/>
    </source>
</evidence>
<evidence type="ECO:0000256" key="9">
    <source>
        <dbReference type="ARBA" id="ARBA00023004"/>
    </source>
</evidence>
<feature type="region of interest" description="Disordered" evidence="13">
    <location>
        <begin position="1"/>
        <end position="39"/>
    </location>
</feature>
<proteinExistence type="inferred from homology"/>
<evidence type="ECO:0000313" key="15">
    <source>
        <dbReference type="Proteomes" id="UP001358417"/>
    </source>
</evidence>
<evidence type="ECO:0000256" key="5">
    <source>
        <dbReference type="ARBA" id="ARBA00022448"/>
    </source>
</evidence>
<dbReference type="GO" id="GO:0004322">
    <property type="term" value="F:ferroxidase activity"/>
    <property type="evidence" value="ECO:0007669"/>
    <property type="project" value="UniProtKB-EC"/>
</dbReference>
<dbReference type="GO" id="GO:0016226">
    <property type="term" value="P:iron-sulfur cluster assembly"/>
    <property type="evidence" value="ECO:0007669"/>
    <property type="project" value="InterPro"/>
</dbReference>
<dbReference type="GO" id="GO:0006826">
    <property type="term" value="P:iron ion transport"/>
    <property type="evidence" value="ECO:0007669"/>
    <property type="project" value="UniProtKB-KW"/>
</dbReference>
<dbReference type="PANTHER" id="PTHR16821:SF2">
    <property type="entry name" value="FRATAXIN, MITOCHONDRIAL"/>
    <property type="match status" value="1"/>
</dbReference>
<feature type="compositionally biased region" description="Polar residues" evidence="13">
    <location>
        <begin position="9"/>
        <end position="19"/>
    </location>
</feature>
<feature type="compositionally biased region" description="Low complexity" evidence="13">
    <location>
        <begin position="75"/>
        <end position="90"/>
    </location>
</feature>
<organism evidence="14 15">
    <name type="scientific">Exophiala bonariae</name>
    <dbReference type="NCBI Taxonomy" id="1690606"/>
    <lineage>
        <taxon>Eukaryota</taxon>
        <taxon>Fungi</taxon>
        <taxon>Dikarya</taxon>
        <taxon>Ascomycota</taxon>
        <taxon>Pezizomycotina</taxon>
        <taxon>Eurotiomycetes</taxon>
        <taxon>Chaetothyriomycetidae</taxon>
        <taxon>Chaetothyriales</taxon>
        <taxon>Herpotrichiellaceae</taxon>
        <taxon>Exophiala</taxon>
    </lineage>
</organism>
<dbReference type="SUPFAM" id="SSF55387">
    <property type="entry name" value="Frataxin/Nqo15-like"/>
    <property type="match status" value="1"/>
</dbReference>
<dbReference type="Gene3D" id="3.30.920.10">
    <property type="entry name" value="Frataxin/CyaY"/>
    <property type="match status" value="1"/>
</dbReference>
<dbReference type="NCBIfam" id="TIGR03421">
    <property type="entry name" value="FeS_CyaY"/>
    <property type="match status" value="1"/>
</dbReference>
<evidence type="ECO:0000256" key="7">
    <source>
        <dbReference type="ARBA" id="ARBA00022946"/>
    </source>
</evidence>